<dbReference type="Pfam" id="PF00271">
    <property type="entry name" value="Helicase_C"/>
    <property type="match status" value="1"/>
</dbReference>
<dbReference type="SMART" id="SM00847">
    <property type="entry name" value="HA2"/>
    <property type="match status" value="1"/>
</dbReference>
<comment type="similarity">
    <text evidence="1">Belongs to the DEAD box helicase family. DEAH subfamily.</text>
</comment>
<keyword evidence="13" id="KW-1185">Reference proteome</keyword>
<comment type="caution">
    <text evidence="12">The sequence shown here is derived from an EMBL/GenBank/DDBJ whole genome shotgun (WGS) entry which is preliminary data.</text>
</comment>
<keyword evidence="6" id="KW-0067">ATP-binding</keyword>
<dbReference type="GO" id="GO:0003724">
    <property type="term" value="F:RNA helicase activity"/>
    <property type="evidence" value="ECO:0007669"/>
    <property type="project" value="UniProtKB-EC"/>
</dbReference>
<evidence type="ECO:0000313" key="12">
    <source>
        <dbReference type="EMBL" id="KAG8224605.1"/>
    </source>
</evidence>
<reference evidence="12" key="1">
    <citation type="submission" date="2013-04" db="EMBL/GenBank/DDBJ databases">
        <authorList>
            <person name="Qu J."/>
            <person name="Murali S.C."/>
            <person name="Bandaranaike D."/>
            <person name="Bellair M."/>
            <person name="Blankenburg K."/>
            <person name="Chao H."/>
            <person name="Dinh H."/>
            <person name="Doddapaneni H."/>
            <person name="Downs B."/>
            <person name="Dugan-Rocha S."/>
            <person name="Elkadiri S."/>
            <person name="Gnanaolivu R.D."/>
            <person name="Hernandez B."/>
            <person name="Javaid M."/>
            <person name="Jayaseelan J.C."/>
            <person name="Lee S."/>
            <person name="Li M."/>
            <person name="Ming W."/>
            <person name="Munidasa M."/>
            <person name="Muniz J."/>
            <person name="Nguyen L."/>
            <person name="Ongeri F."/>
            <person name="Osuji N."/>
            <person name="Pu L.-L."/>
            <person name="Puazo M."/>
            <person name="Qu C."/>
            <person name="Quiroz J."/>
            <person name="Raj R."/>
            <person name="Weissenberger G."/>
            <person name="Xin Y."/>
            <person name="Zou X."/>
            <person name="Han Y."/>
            <person name="Richards S."/>
            <person name="Worley K."/>
            <person name="Muzny D."/>
            <person name="Gibbs R."/>
        </authorList>
    </citation>
    <scope>NUCLEOTIDE SEQUENCE</scope>
    <source>
        <strain evidence="12">Sampled in the wild</strain>
    </source>
</reference>
<feature type="region of interest" description="Disordered" evidence="9">
    <location>
        <begin position="547"/>
        <end position="567"/>
    </location>
</feature>
<dbReference type="SUPFAM" id="SSF52540">
    <property type="entry name" value="P-loop containing nucleoside triphosphate hydrolases"/>
    <property type="match status" value="1"/>
</dbReference>
<evidence type="ECO:0000256" key="9">
    <source>
        <dbReference type="SAM" id="MobiDB-lite"/>
    </source>
</evidence>
<dbReference type="InterPro" id="IPR002464">
    <property type="entry name" value="DNA/RNA_helicase_DEAH_CS"/>
</dbReference>
<dbReference type="PROSITE" id="PS51192">
    <property type="entry name" value="HELICASE_ATP_BIND_1"/>
    <property type="match status" value="1"/>
</dbReference>
<keyword evidence="5" id="KW-0347">Helicase</keyword>
<dbReference type="InterPro" id="IPR001650">
    <property type="entry name" value="Helicase_C-like"/>
</dbReference>
<dbReference type="EC" id="3.6.4.13" evidence="2"/>
<dbReference type="InterPro" id="IPR056371">
    <property type="entry name" value="DHX37-like_C"/>
</dbReference>
<dbReference type="Pfam" id="PF07717">
    <property type="entry name" value="OB_NTP_bind"/>
    <property type="match status" value="1"/>
</dbReference>
<evidence type="ECO:0000256" key="5">
    <source>
        <dbReference type="ARBA" id="ARBA00022806"/>
    </source>
</evidence>
<name>A0A8K0JXP4_LADFU</name>
<dbReference type="CDD" id="cd18791">
    <property type="entry name" value="SF2_C_RHA"/>
    <property type="match status" value="1"/>
</dbReference>
<organism evidence="12 13">
    <name type="scientific">Ladona fulva</name>
    <name type="common">Scarce chaser dragonfly</name>
    <name type="synonym">Libellula fulva</name>
    <dbReference type="NCBI Taxonomy" id="123851"/>
    <lineage>
        <taxon>Eukaryota</taxon>
        <taxon>Metazoa</taxon>
        <taxon>Ecdysozoa</taxon>
        <taxon>Arthropoda</taxon>
        <taxon>Hexapoda</taxon>
        <taxon>Insecta</taxon>
        <taxon>Pterygota</taxon>
        <taxon>Palaeoptera</taxon>
        <taxon>Odonata</taxon>
        <taxon>Epiprocta</taxon>
        <taxon>Anisoptera</taxon>
        <taxon>Libelluloidea</taxon>
        <taxon>Libellulidae</taxon>
        <taxon>Ladona</taxon>
    </lineage>
</organism>
<dbReference type="PROSITE" id="PS51194">
    <property type="entry name" value="HELICASE_CTER"/>
    <property type="match status" value="1"/>
</dbReference>
<dbReference type="Gene3D" id="3.40.50.300">
    <property type="entry name" value="P-loop containing nucleotide triphosphate hydrolases"/>
    <property type="match status" value="3"/>
</dbReference>
<feature type="coiled-coil region" evidence="8">
    <location>
        <begin position="71"/>
        <end position="98"/>
    </location>
</feature>
<dbReference type="PANTHER" id="PTHR18934">
    <property type="entry name" value="ATP-DEPENDENT RNA HELICASE"/>
    <property type="match status" value="1"/>
</dbReference>
<dbReference type="InterPro" id="IPR007502">
    <property type="entry name" value="Helicase-assoc_dom"/>
</dbReference>
<dbReference type="GO" id="GO:0005524">
    <property type="term" value="F:ATP binding"/>
    <property type="evidence" value="ECO:0007669"/>
    <property type="project" value="UniProtKB-KW"/>
</dbReference>
<dbReference type="Pfam" id="PF21010">
    <property type="entry name" value="HA2_C"/>
    <property type="match status" value="1"/>
</dbReference>
<dbReference type="FunFam" id="3.40.50.300:FF:000637">
    <property type="entry name" value="ATP-dependent RNA helicase DHX37/DHR1"/>
    <property type="match status" value="1"/>
</dbReference>
<dbReference type="Pfam" id="PF00270">
    <property type="entry name" value="DEAD"/>
    <property type="match status" value="1"/>
</dbReference>
<protein>
    <recommendedName>
        <fullName evidence="2">RNA helicase</fullName>
        <ecNumber evidence="2">3.6.4.13</ecNumber>
    </recommendedName>
</protein>
<dbReference type="PROSITE" id="PS00690">
    <property type="entry name" value="DEAH_ATP_HELICASE"/>
    <property type="match status" value="1"/>
</dbReference>
<dbReference type="InterPro" id="IPR011545">
    <property type="entry name" value="DEAD/DEAH_box_helicase_dom"/>
</dbReference>
<dbReference type="EMBL" id="KZ308203">
    <property type="protein sequence ID" value="KAG8224605.1"/>
    <property type="molecule type" value="Genomic_DNA"/>
</dbReference>
<proteinExistence type="inferred from homology"/>
<dbReference type="GO" id="GO:0016787">
    <property type="term" value="F:hydrolase activity"/>
    <property type="evidence" value="ECO:0007669"/>
    <property type="project" value="UniProtKB-KW"/>
</dbReference>
<feature type="compositionally biased region" description="Basic and acidic residues" evidence="9">
    <location>
        <begin position="884"/>
        <end position="904"/>
    </location>
</feature>
<comment type="catalytic activity">
    <reaction evidence="7">
        <text>ATP + H2O = ADP + phosphate + H(+)</text>
        <dbReference type="Rhea" id="RHEA:13065"/>
        <dbReference type="ChEBI" id="CHEBI:15377"/>
        <dbReference type="ChEBI" id="CHEBI:15378"/>
        <dbReference type="ChEBI" id="CHEBI:30616"/>
        <dbReference type="ChEBI" id="CHEBI:43474"/>
        <dbReference type="ChEBI" id="CHEBI:456216"/>
        <dbReference type="EC" id="3.6.4.13"/>
    </reaction>
</comment>
<dbReference type="Proteomes" id="UP000792457">
    <property type="component" value="Unassembled WGS sequence"/>
</dbReference>
<dbReference type="GO" id="GO:0005730">
    <property type="term" value="C:nucleolus"/>
    <property type="evidence" value="ECO:0007669"/>
    <property type="project" value="TreeGrafter"/>
</dbReference>
<dbReference type="Gene3D" id="1.20.120.1080">
    <property type="match status" value="1"/>
</dbReference>
<evidence type="ECO:0000256" key="3">
    <source>
        <dbReference type="ARBA" id="ARBA00022741"/>
    </source>
</evidence>
<dbReference type="SMART" id="SM00490">
    <property type="entry name" value="HELICc"/>
    <property type="match status" value="1"/>
</dbReference>
<dbReference type="InterPro" id="IPR027417">
    <property type="entry name" value="P-loop_NTPase"/>
</dbReference>
<dbReference type="SMART" id="SM00487">
    <property type="entry name" value="DEXDc"/>
    <property type="match status" value="1"/>
</dbReference>
<evidence type="ECO:0000259" key="11">
    <source>
        <dbReference type="PROSITE" id="PS51194"/>
    </source>
</evidence>
<dbReference type="InterPro" id="IPR014001">
    <property type="entry name" value="Helicase_ATP-bd"/>
</dbReference>
<evidence type="ECO:0000256" key="8">
    <source>
        <dbReference type="SAM" id="Coils"/>
    </source>
</evidence>
<dbReference type="AlphaFoldDB" id="A0A8K0JXP4"/>
<evidence type="ECO:0000259" key="10">
    <source>
        <dbReference type="PROSITE" id="PS51192"/>
    </source>
</evidence>
<reference evidence="12" key="2">
    <citation type="submission" date="2017-10" db="EMBL/GenBank/DDBJ databases">
        <title>Ladona fulva Genome sequencing and assembly.</title>
        <authorList>
            <person name="Murali S."/>
            <person name="Richards S."/>
            <person name="Bandaranaike D."/>
            <person name="Bellair M."/>
            <person name="Blankenburg K."/>
            <person name="Chao H."/>
            <person name="Dinh H."/>
            <person name="Doddapaneni H."/>
            <person name="Dugan-Rocha S."/>
            <person name="Elkadiri S."/>
            <person name="Gnanaolivu R."/>
            <person name="Hernandez B."/>
            <person name="Skinner E."/>
            <person name="Javaid M."/>
            <person name="Lee S."/>
            <person name="Li M."/>
            <person name="Ming W."/>
            <person name="Munidasa M."/>
            <person name="Muniz J."/>
            <person name="Nguyen L."/>
            <person name="Hughes D."/>
            <person name="Osuji N."/>
            <person name="Pu L.-L."/>
            <person name="Puazo M."/>
            <person name="Qu C."/>
            <person name="Quiroz J."/>
            <person name="Raj R."/>
            <person name="Weissenberger G."/>
            <person name="Xin Y."/>
            <person name="Zou X."/>
            <person name="Han Y."/>
            <person name="Worley K."/>
            <person name="Muzny D."/>
            <person name="Gibbs R."/>
        </authorList>
    </citation>
    <scope>NUCLEOTIDE SEQUENCE</scope>
    <source>
        <strain evidence="12">Sampled in the wild</strain>
    </source>
</reference>
<gene>
    <name evidence="12" type="ORF">J437_LFUL009178</name>
</gene>
<evidence type="ECO:0000256" key="4">
    <source>
        <dbReference type="ARBA" id="ARBA00022801"/>
    </source>
</evidence>
<evidence type="ECO:0000256" key="6">
    <source>
        <dbReference type="ARBA" id="ARBA00022840"/>
    </source>
</evidence>
<feature type="domain" description="Helicase ATP-binding" evidence="10">
    <location>
        <begin position="304"/>
        <end position="470"/>
    </location>
</feature>
<evidence type="ECO:0000256" key="7">
    <source>
        <dbReference type="ARBA" id="ARBA00047984"/>
    </source>
</evidence>
<dbReference type="Pfam" id="PF23362">
    <property type="entry name" value="DHX37_C"/>
    <property type="match status" value="1"/>
</dbReference>
<dbReference type="InterPro" id="IPR011709">
    <property type="entry name" value="DEAD-box_helicase_OB_fold"/>
</dbReference>
<feature type="region of interest" description="Disordered" evidence="9">
    <location>
        <begin position="159"/>
        <end position="274"/>
    </location>
</feature>
<dbReference type="GO" id="GO:0000462">
    <property type="term" value="P:maturation of SSU-rRNA from tricistronic rRNA transcript (SSU-rRNA, 5.8S rRNA, LSU-rRNA)"/>
    <property type="evidence" value="ECO:0007669"/>
    <property type="project" value="TreeGrafter"/>
</dbReference>
<accession>A0A8K0JXP4</accession>
<sequence length="1215" mass="136714">MGKNKKGYNWKSRQVVKTEIDDSNTKKISLELEESKFGKEKYDECNALVLPAEKRTTKKTKQKETFTRILSKKQRKRLEKVLDQKKKKQNRAALLEALSEVRATPEVIDKMTSLASIQTKGLKRHFSEMQSKKLSAPESTYSDVDIKFNSIKGSKRRRILLAMGGTPSEDSPQDLNIVGLEESDSESEEEEEEAIANDDESGNNTANQNDSESDDEKTDGGSPQNNLSSDKPADEVLPENDESAEKELPPEEEEVPKLGTNKPKQREKDVAQSEPAVFVPVKRLKHMQESRLKLPILGEEQIIMEAIKENPVLILAGETGSGKTTQVPQFLYEGGFALNGKLIGVTEPRRVAAISMSRRVAEEMNLGKEVSYLIRFEGNVTEETKIKFMTDGVLLKEIQNDFLLSKYSVIVIDEAHERSVFTDILLGLLSRIVPLRLRRGSPLKLIVMSATLRLEDFTENPRLFRTKPPVIKVESRQYPVSIHFNRRTSPNYVREAFLKTCKIHAQLPEGGILVFLTGQQEVNTLVHKLRKTFPFKKKFSANKFTNKKSSSLKEKSEDSSNSDTEDDEVEFDMKIAIENAKRSRRKRKDSTSLPTIDLNDYDIVPTDDTEGDLLHQEDDEGDIDSEDEIGDVADLIGSTSQPLWVLPLYSLLSSEKQAKVFKPPPEGCRVVVVATNVAETSLTIPNIKYVVDCGKIKAKLYDAVTGVSAFQVVWTSKASANQRAGRAGRMGPGHCYRLYSSAIFNDEFPEFSIPEIQRRPVDDLMLQMKVMGIHKVVNFPFPSAPDLLQLRAAERRLVLLGALEVPKMKQDRFVANVDMKKAAEEYASEVTELGRVIGAFPVAPRFGKMLALSHQHEELLPLTICLVAALSVQEVFQVPQNINSKEENPVNKQSEKGTDNKQEQIKPTGNLGSWCRRRWGGLGHGLNSIMLGDPGALIRAVGASEYVGCSEEFCAKAGLRHRAVIEIRKLRVQLSNEIALHVPSVETPFVDPKMKPPTDTQAKLLRQIILAGMVDHVAHRVSPDEIKEDADKEKWRNAYRCAEMEEPVFLHSSSVLRKDLPEWIVYQEVFETTKLYIRGITAIEPEWLPKFAPALCNLSEPLEDPPPRYDADSERLMCHVSGTFGRAAWSLPVTEIDYPTGVKRYRWFAVFLLEGDVFPALRTYRESLLSAPTVMIKSWAKIQSRTDILLKALVSKKADSKSKLLEIWKNEPTCK</sequence>
<feature type="compositionally biased region" description="Acidic residues" evidence="9">
    <location>
        <begin position="181"/>
        <end position="201"/>
    </location>
</feature>
<dbReference type="OrthoDB" id="10025033at2759"/>
<evidence type="ECO:0000313" key="13">
    <source>
        <dbReference type="Proteomes" id="UP000792457"/>
    </source>
</evidence>
<evidence type="ECO:0000256" key="1">
    <source>
        <dbReference type="ARBA" id="ARBA00008792"/>
    </source>
</evidence>
<feature type="region of interest" description="Disordered" evidence="9">
    <location>
        <begin position="883"/>
        <end position="910"/>
    </location>
</feature>
<dbReference type="PANTHER" id="PTHR18934:SF99">
    <property type="entry name" value="ATP-DEPENDENT RNA HELICASE DHX37-RELATED"/>
    <property type="match status" value="1"/>
</dbReference>
<dbReference type="CDD" id="cd17982">
    <property type="entry name" value="DEXHc_DHX37"/>
    <property type="match status" value="1"/>
</dbReference>
<dbReference type="GO" id="GO:0003723">
    <property type="term" value="F:RNA binding"/>
    <property type="evidence" value="ECO:0007669"/>
    <property type="project" value="TreeGrafter"/>
</dbReference>
<feature type="domain" description="Helicase C-terminal" evidence="11">
    <location>
        <begin position="597"/>
        <end position="772"/>
    </location>
</feature>
<keyword evidence="8" id="KW-0175">Coiled coil</keyword>
<evidence type="ECO:0000256" key="2">
    <source>
        <dbReference type="ARBA" id="ARBA00012552"/>
    </source>
</evidence>
<keyword evidence="3" id="KW-0547">Nucleotide-binding</keyword>
<keyword evidence="4" id="KW-0378">Hydrolase</keyword>